<sequence length="259" mass="26777">MSCLPGRRLDEGEEVALIVHVACCRDAVHGAKEFAGVPSRQRVSGEFPGQVLVVGARASVESEEQFQEEPDAVGGVEASGEGLAVPVVLYGAVERVGVGVEPGAGVPERLLGAQSGLVGEDPGDASVEPVEHDLGSGEGVAFEAGHPRRTERGEGDDDEIEFRGAVAREPGEIGRRVFGEDHVQVVVGVPGDHAFVGSGAFEDEADDGRISGGELDKRVVGEWLSGHCADLRWSGSDGQAWLPGAIPYSGTRPAPSAAA</sequence>
<organism evidence="2 3">
    <name type="scientific">Streptomyces osmaniensis</name>
    <dbReference type="NCBI Taxonomy" id="593134"/>
    <lineage>
        <taxon>Bacteria</taxon>
        <taxon>Bacillati</taxon>
        <taxon>Actinomycetota</taxon>
        <taxon>Actinomycetes</taxon>
        <taxon>Kitasatosporales</taxon>
        <taxon>Streptomycetaceae</taxon>
        <taxon>Streptomyces</taxon>
    </lineage>
</organism>
<evidence type="ECO:0000256" key="1">
    <source>
        <dbReference type="SAM" id="MobiDB-lite"/>
    </source>
</evidence>
<protein>
    <submittedName>
        <fullName evidence="2">Uncharacterized protein</fullName>
    </submittedName>
</protein>
<feature type="region of interest" description="Disordered" evidence="1">
    <location>
        <begin position="120"/>
        <end position="141"/>
    </location>
</feature>
<keyword evidence="3" id="KW-1185">Reference proteome</keyword>
<gene>
    <name evidence="2" type="ORF">GCM10022295_48720</name>
</gene>
<dbReference type="EMBL" id="BAABCE010000009">
    <property type="protein sequence ID" value="GAA3560756.1"/>
    <property type="molecule type" value="Genomic_DNA"/>
</dbReference>
<evidence type="ECO:0000313" key="3">
    <source>
        <dbReference type="Proteomes" id="UP001500707"/>
    </source>
</evidence>
<comment type="caution">
    <text evidence="2">The sequence shown here is derived from an EMBL/GenBank/DDBJ whole genome shotgun (WGS) entry which is preliminary data.</text>
</comment>
<reference evidence="3" key="1">
    <citation type="journal article" date="2019" name="Int. J. Syst. Evol. Microbiol.">
        <title>The Global Catalogue of Microorganisms (GCM) 10K type strain sequencing project: providing services to taxonomists for standard genome sequencing and annotation.</title>
        <authorList>
            <consortium name="The Broad Institute Genomics Platform"/>
            <consortium name="The Broad Institute Genome Sequencing Center for Infectious Disease"/>
            <person name="Wu L."/>
            <person name="Ma J."/>
        </authorList>
    </citation>
    <scope>NUCLEOTIDE SEQUENCE [LARGE SCALE GENOMIC DNA]</scope>
    <source>
        <strain evidence="3">JCM 17656</strain>
    </source>
</reference>
<evidence type="ECO:0000313" key="2">
    <source>
        <dbReference type="EMBL" id="GAA3560756.1"/>
    </source>
</evidence>
<proteinExistence type="predicted"/>
<dbReference type="Proteomes" id="UP001500707">
    <property type="component" value="Unassembled WGS sequence"/>
</dbReference>
<accession>A0ABP6X497</accession>
<name>A0ABP6X497_9ACTN</name>